<reference evidence="1 2" key="1">
    <citation type="submission" date="2020-12" db="EMBL/GenBank/DDBJ databases">
        <title>Concerted genomic and epigenomic changes stabilize Arabidopsis allopolyploids.</title>
        <authorList>
            <person name="Chen Z."/>
        </authorList>
    </citation>
    <scope>NUCLEOTIDE SEQUENCE [LARGE SCALE GENOMIC DNA]</scope>
    <source>
        <strain evidence="1">Allo738</strain>
        <tissue evidence="1">Leaf</tissue>
    </source>
</reference>
<gene>
    <name evidence="1" type="ORF">ISN45_At01g034990</name>
</gene>
<comment type="caution">
    <text evidence="1">The sequence shown here is derived from an EMBL/GenBank/DDBJ whole genome shotgun (WGS) entry which is preliminary data.</text>
</comment>
<dbReference type="EMBL" id="JAEFBK010000001">
    <property type="protein sequence ID" value="KAG7648532.1"/>
    <property type="molecule type" value="Genomic_DNA"/>
</dbReference>
<organism evidence="1 2">
    <name type="scientific">Arabidopsis thaliana x Arabidopsis arenosa</name>
    <dbReference type="NCBI Taxonomy" id="1240361"/>
    <lineage>
        <taxon>Eukaryota</taxon>
        <taxon>Viridiplantae</taxon>
        <taxon>Streptophyta</taxon>
        <taxon>Embryophyta</taxon>
        <taxon>Tracheophyta</taxon>
        <taxon>Spermatophyta</taxon>
        <taxon>Magnoliopsida</taxon>
        <taxon>eudicotyledons</taxon>
        <taxon>Gunneridae</taxon>
        <taxon>Pentapetalae</taxon>
        <taxon>rosids</taxon>
        <taxon>malvids</taxon>
        <taxon>Brassicales</taxon>
        <taxon>Brassicaceae</taxon>
        <taxon>Camelineae</taxon>
        <taxon>Arabidopsis</taxon>
    </lineage>
</organism>
<name>A0A8T2GMQ7_9BRAS</name>
<sequence length="46" mass="5062">MSSLEPSLLDRFPPICGKDYALDTFLSVVKAKACCFQTQTTYDGLS</sequence>
<keyword evidence="2" id="KW-1185">Reference proteome</keyword>
<protein>
    <submittedName>
        <fullName evidence="1">Uncharacterized protein</fullName>
    </submittedName>
</protein>
<dbReference type="Proteomes" id="UP000694240">
    <property type="component" value="Chromosome 1"/>
</dbReference>
<dbReference type="AlphaFoldDB" id="A0A8T2GMQ7"/>
<proteinExistence type="predicted"/>
<evidence type="ECO:0000313" key="1">
    <source>
        <dbReference type="EMBL" id="KAG7648532.1"/>
    </source>
</evidence>
<evidence type="ECO:0000313" key="2">
    <source>
        <dbReference type="Proteomes" id="UP000694240"/>
    </source>
</evidence>
<accession>A0A8T2GMQ7</accession>